<dbReference type="PANTHER" id="PTHR37038:SF12">
    <property type="entry name" value="TRANSCRIPTIONAL REGULATOR"/>
    <property type="match status" value="1"/>
</dbReference>
<dbReference type="SUPFAM" id="SSF47413">
    <property type="entry name" value="lambda repressor-like DNA-binding domains"/>
    <property type="match status" value="1"/>
</dbReference>
<comment type="caution">
    <text evidence="2">The sequence shown here is derived from an EMBL/GenBank/DDBJ whole genome shotgun (WGS) entry which is preliminary data.</text>
</comment>
<dbReference type="InterPro" id="IPR053163">
    <property type="entry name" value="HTH-type_regulator_Rgg"/>
</dbReference>
<keyword evidence="3" id="KW-1185">Reference proteome</keyword>
<evidence type="ECO:0000259" key="1">
    <source>
        <dbReference type="PROSITE" id="PS50943"/>
    </source>
</evidence>
<dbReference type="GO" id="GO:0003677">
    <property type="term" value="F:DNA binding"/>
    <property type="evidence" value="ECO:0007669"/>
    <property type="project" value="InterPro"/>
</dbReference>
<dbReference type="InterPro" id="IPR001387">
    <property type="entry name" value="Cro/C1-type_HTH"/>
</dbReference>
<gene>
    <name evidence="2" type="primary">xre_4</name>
    <name evidence="2" type="ORF">NtB2_01407</name>
</gene>
<dbReference type="Proteomes" id="UP000245021">
    <property type="component" value="Unassembled WGS sequence"/>
</dbReference>
<name>A0A2R5HGV6_9LACT</name>
<dbReference type="InterPro" id="IPR010057">
    <property type="entry name" value="Transcription_activator_Rgg_C"/>
</dbReference>
<dbReference type="Pfam" id="PF01381">
    <property type="entry name" value="HTH_3"/>
    <property type="match status" value="1"/>
</dbReference>
<dbReference type="NCBIfam" id="TIGR01716">
    <property type="entry name" value="RGG_Cterm"/>
    <property type="match status" value="1"/>
</dbReference>
<dbReference type="Gene3D" id="1.10.260.40">
    <property type="entry name" value="lambda repressor-like DNA-binding domains"/>
    <property type="match status" value="1"/>
</dbReference>
<dbReference type="EMBL" id="BFFO01000009">
    <property type="protein sequence ID" value="GBG97269.1"/>
    <property type="molecule type" value="Genomic_DNA"/>
</dbReference>
<dbReference type="RefSeq" id="WP_109246223.1">
    <property type="nucleotide sequence ID" value="NZ_BFFO01000009.1"/>
</dbReference>
<dbReference type="AlphaFoldDB" id="A0A2R5HGV6"/>
<dbReference type="Pfam" id="PF21259">
    <property type="entry name" value="Rgg_C"/>
    <property type="match status" value="1"/>
</dbReference>
<feature type="domain" description="HTH cro/C1-type" evidence="1">
    <location>
        <begin position="10"/>
        <end position="63"/>
    </location>
</feature>
<dbReference type="PROSITE" id="PS50943">
    <property type="entry name" value="HTH_CROC1"/>
    <property type="match status" value="1"/>
</dbReference>
<proteinExistence type="predicted"/>
<reference evidence="2 3" key="1">
    <citation type="journal article" date="2018" name="Genome Announc.">
        <title>Draft Genome Sequence of Lactococcus sp. Strain NtB2 (JCM 32569), Isolated from the Gut of the Higher Termite Nasutitermes takasagoensis.</title>
        <authorList>
            <person name="Noda S."/>
            <person name="Aihara C."/>
            <person name="Yuki M."/>
            <person name="Ohkuma M."/>
        </authorList>
    </citation>
    <scope>NUCLEOTIDE SEQUENCE [LARGE SCALE GENOMIC DNA]</scope>
    <source>
        <strain evidence="2 3">NtB2</strain>
    </source>
</reference>
<sequence length="281" mass="33503">MVYQKYGETFRRIRQQRGLSTSAFKYLGISKTTISNFENGKQMMAFDKVEAALREMHVTLSDYQLSINNGIIDHYIDAFSRIESAYFAQDERQLSFIYQDYKDSINEWDHKIALSAKACYRSLSDAEKAELMHYFDHLEEWNLFDLSVYANCITQLDNDYTFKLMEHFWNSRHSYMASSSYRRILTRAVCRVLINFVEADEKEMAEVILKRLKDALFPTDLVLRVFIKFFEGYYEYAFVNKSEGKKEMRKLIRICETLESYELENIFEHYYKRAVTKDKKA</sequence>
<evidence type="ECO:0000313" key="3">
    <source>
        <dbReference type="Proteomes" id="UP000245021"/>
    </source>
</evidence>
<dbReference type="SMART" id="SM00530">
    <property type="entry name" value="HTH_XRE"/>
    <property type="match status" value="1"/>
</dbReference>
<accession>A0A2R5HGV6</accession>
<dbReference type="OrthoDB" id="2241446at2"/>
<dbReference type="PANTHER" id="PTHR37038">
    <property type="entry name" value="TRANSCRIPTIONAL REGULATOR-RELATED"/>
    <property type="match status" value="1"/>
</dbReference>
<protein>
    <submittedName>
        <fullName evidence="2">XRE family transcriptional regulator</fullName>
    </submittedName>
</protein>
<evidence type="ECO:0000313" key="2">
    <source>
        <dbReference type="EMBL" id="GBG97269.1"/>
    </source>
</evidence>
<dbReference type="CDD" id="cd00093">
    <property type="entry name" value="HTH_XRE"/>
    <property type="match status" value="1"/>
</dbReference>
<organism evidence="2 3">
    <name type="scientific">Lactococcus termiticola</name>
    <dbReference type="NCBI Taxonomy" id="2169526"/>
    <lineage>
        <taxon>Bacteria</taxon>
        <taxon>Bacillati</taxon>
        <taxon>Bacillota</taxon>
        <taxon>Bacilli</taxon>
        <taxon>Lactobacillales</taxon>
        <taxon>Streptococcaceae</taxon>
        <taxon>Lactococcus</taxon>
    </lineage>
</organism>
<dbReference type="InterPro" id="IPR010982">
    <property type="entry name" value="Lambda_DNA-bd_dom_sf"/>
</dbReference>